<dbReference type="EMBL" id="AP011529">
    <property type="protein sequence ID" value="BAI80428.1"/>
    <property type="molecule type" value="Genomic_DNA"/>
</dbReference>
<dbReference type="Gene3D" id="1.10.3210.10">
    <property type="entry name" value="Hypothetical protein af1432"/>
    <property type="match status" value="1"/>
</dbReference>
<proteinExistence type="predicted"/>
<dbReference type="OrthoDB" id="9786155at2"/>
<organism evidence="4 5">
    <name type="scientific">Deferribacter desulfuricans (strain DSM 14783 / JCM 11476 / NBRC 101012 / SSM1)</name>
    <dbReference type="NCBI Taxonomy" id="639282"/>
    <lineage>
        <taxon>Bacteria</taxon>
        <taxon>Pseudomonadati</taxon>
        <taxon>Deferribacterota</taxon>
        <taxon>Deferribacteres</taxon>
        <taxon>Deferribacterales</taxon>
        <taxon>Deferribacteraceae</taxon>
        <taxon>Deferribacter</taxon>
    </lineage>
</organism>
<keyword evidence="2" id="KW-0378">Hydrolase</keyword>
<dbReference type="PANTHER" id="PTHR11845">
    <property type="entry name" value="5'-DEOXYNUCLEOTIDASE HDDC2"/>
    <property type="match status" value="1"/>
</dbReference>
<sequence length="200" mass="23488">MKDNNEKSSTYLSIVDFFYEVGILQQIQRSGIPFLGSGKQSIAEHIFRTVVIGYQLSKLANADTTKVLLMCLFHDLEETRTGDLNYLQQKYVKPKEKKALSDILQNLPSKDEIMAIISEYERQETLESKLAKDSDTLELILFLKENLDKGNEQANFWIQNAQKRLKTEIGKNLFKQIMKRKYYHWWQEINNDWVNGNKTW</sequence>
<dbReference type="HOGENOM" id="CLU_039453_4_0_0"/>
<gene>
    <name evidence="4" type="ordered locus">DEFDS_0956</name>
</gene>
<name>D3PCV5_DEFDS</name>
<dbReference type="Proteomes" id="UP000001520">
    <property type="component" value="Chromosome"/>
</dbReference>
<accession>D3PCV5</accession>
<feature type="domain" description="HD" evidence="3">
    <location>
        <begin position="22"/>
        <end position="176"/>
    </location>
</feature>
<evidence type="ECO:0000313" key="4">
    <source>
        <dbReference type="EMBL" id="BAI80428.1"/>
    </source>
</evidence>
<dbReference type="RefSeq" id="WP_013007675.1">
    <property type="nucleotide sequence ID" value="NC_013939.1"/>
</dbReference>
<dbReference type="InterPro" id="IPR006674">
    <property type="entry name" value="HD_domain"/>
</dbReference>
<evidence type="ECO:0000259" key="3">
    <source>
        <dbReference type="Pfam" id="PF13023"/>
    </source>
</evidence>
<dbReference type="SUPFAM" id="SSF109604">
    <property type="entry name" value="HD-domain/PDEase-like"/>
    <property type="match status" value="1"/>
</dbReference>
<evidence type="ECO:0000313" key="5">
    <source>
        <dbReference type="Proteomes" id="UP000001520"/>
    </source>
</evidence>
<keyword evidence="1" id="KW-0479">Metal-binding</keyword>
<evidence type="ECO:0000256" key="1">
    <source>
        <dbReference type="ARBA" id="ARBA00022723"/>
    </source>
</evidence>
<evidence type="ECO:0000256" key="2">
    <source>
        <dbReference type="ARBA" id="ARBA00022801"/>
    </source>
</evidence>
<dbReference type="Pfam" id="PF13023">
    <property type="entry name" value="HD_3"/>
    <property type="match status" value="1"/>
</dbReference>
<dbReference type="GO" id="GO:0002953">
    <property type="term" value="F:5'-deoxynucleotidase activity"/>
    <property type="evidence" value="ECO:0007669"/>
    <property type="project" value="InterPro"/>
</dbReference>
<dbReference type="PANTHER" id="PTHR11845:SF13">
    <property type="entry name" value="5'-DEOXYNUCLEOTIDASE HDDC2"/>
    <property type="match status" value="1"/>
</dbReference>
<dbReference type="GO" id="GO:0005737">
    <property type="term" value="C:cytoplasm"/>
    <property type="evidence" value="ECO:0007669"/>
    <property type="project" value="TreeGrafter"/>
</dbReference>
<protein>
    <recommendedName>
        <fullName evidence="3">HD domain-containing protein</fullName>
    </recommendedName>
</protein>
<dbReference type="KEGG" id="ddf:DEFDS_0956"/>
<dbReference type="STRING" id="639282.DEFDS_0956"/>
<dbReference type="GO" id="GO:0046872">
    <property type="term" value="F:metal ion binding"/>
    <property type="evidence" value="ECO:0007669"/>
    <property type="project" value="UniProtKB-KW"/>
</dbReference>
<dbReference type="eggNOG" id="COG1896">
    <property type="taxonomic scope" value="Bacteria"/>
</dbReference>
<dbReference type="AlphaFoldDB" id="D3PCV5"/>
<keyword evidence="5" id="KW-1185">Reference proteome</keyword>
<reference evidence="4 5" key="1">
    <citation type="journal article" date="2010" name="DNA Res.">
        <title>Bacterial lifestyle in a deep-sea hydrothermal vent chimney revealed by the genome sequence of the thermophilic bacterium Deferribacter desulfuricans SSM1.</title>
        <authorList>
            <person name="Takaki Y."/>
            <person name="Shimamura S."/>
            <person name="Nakagawa S."/>
            <person name="Fukuhara Y."/>
            <person name="Horikawa H."/>
            <person name="Ankai A."/>
            <person name="Harada T."/>
            <person name="Hosoyama A."/>
            <person name="Oguchi A."/>
            <person name="Fukui S."/>
            <person name="Fujita N."/>
            <person name="Takami H."/>
            <person name="Takai K."/>
        </authorList>
    </citation>
    <scope>NUCLEOTIDE SEQUENCE [LARGE SCALE GENOMIC DNA]</scope>
    <source>
        <strain evidence="5">DSM 14783 / JCM 11476 / NBRC 101012 / SSM1</strain>
    </source>
</reference>
<dbReference type="InterPro" id="IPR039356">
    <property type="entry name" value="YfbR/HDDC2"/>
</dbReference>